<keyword evidence="2" id="KW-0732">Signal</keyword>
<organism evidence="3 4">
    <name type="scientific">Bacteroides faecalis</name>
    <dbReference type="NCBI Taxonomy" id="2447885"/>
    <lineage>
        <taxon>Bacteria</taxon>
        <taxon>Pseudomonadati</taxon>
        <taxon>Bacteroidota</taxon>
        <taxon>Bacteroidia</taxon>
        <taxon>Bacteroidales</taxon>
        <taxon>Bacteroidaceae</taxon>
        <taxon>Bacteroides</taxon>
    </lineage>
</organism>
<reference evidence="3 4" key="1">
    <citation type="submission" date="2018-10" db="EMBL/GenBank/DDBJ databases">
        <title>Draft Genome Sequence of Bacteroides sp. KCTC 15687.</title>
        <authorList>
            <person name="Yu S.Y."/>
            <person name="Kim J.S."/>
            <person name="Oh B.S."/>
            <person name="Park S.H."/>
            <person name="Kang S.W."/>
            <person name="Park J.E."/>
            <person name="Choi S.H."/>
            <person name="Han K.I."/>
            <person name="Lee K.C."/>
            <person name="Eom M.K."/>
            <person name="Suh M.K."/>
            <person name="Lee D.H."/>
            <person name="Yoon H."/>
            <person name="Kim B."/>
            <person name="Yang S.J."/>
            <person name="Lee J.S."/>
            <person name="Lee J.H."/>
        </authorList>
    </citation>
    <scope>NUCLEOTIDE SEQUENCE [LARGE SCALE GENOMIC DNA]</scope>
    <source>
        <strain evidence="3 4">KCTC 15687</strain>
    </source>
</reference>
<proteinExistence type="predicted"/>
<evidence type="ECO:0000256" key="1">
    <source>
        <dbReference type="SAM" id="MobiDB-lite"/>
    </source>
</evidence>
<sequence>MTLRTLFVILTMSWSLTACANDDSPAGRQPENAPSEEETPDPKMISGKMRVKIAGEDLYISAKLNAKNDILYWFKKCMFNQLYTFYRVGTIANNMPQPTNIPDATPSYVLNLSYSDNIGPFNITGHGWCGGNHPYIDEETQTAHNVNYQISLDGKITTENTLTLVDNIQIRAINHIMNPAEPETINEKTVLNNVLCIETVDYNIQRNNIQVTVSHEFQNEKPVIVQMYYGMQSMFEKETHTLTVNGKYADWTLQEGVSTFNKKEFPLMRCFIEKNADAYQSSYLFDEGLGKHTDITDDDIIFIGNSNGKTYHKIIANKSYKKGDIIHWSGVYTWFKSPIIDDVDLLCYEGMINNQRVLFIDCKKKIDKQVILSDYVNLTFKIKEKSASITIPNSKIMPSGIKVIAEGPGSCILILD</sequence>
<evidence type="ECO:0000313" key="3">
    <source>
        <dbReference type="EMBL" id="GCB34586.1"/>
    </source>
</evidence>
<protein>
    <recommendedName>
        <fullName evidence="5">Lipoprotein</fullName>
    </recommendedName>
</protein>
<gene>
    <name evidence="3" type="ORF">KGMB02408_15310</name>
</gene>
<evidence type="ECO:0008006" key="5">
    <source>
        <dbReference type="Google" id="ProtNLM"/>
    </source>
</evidence>
<feature type="signal peptide" evidence="2">
    <location>
        <begin position="1"/>
        <end position="20"/>
    </location>
</feature>
<accession>A0A401LSQ0</accession>
<dbReference type="EMBL" id="BHWB01000003">
    <property type="protein sequence ID" value="GCB34586.1"/>
    <property type="molecule type" value="Genomic_DNA"/>
</dbReference>
<comment type="caution">
    <text evidence="3">The sequence shown here is derived from an EMBL/GenBank/DDBJ whole genome shotgun (WGS) entry which is preliminary data.</text>
</comment>
<dbReference type="AlphaFoldDB" id="A0A401LSQ0"/>
<name>A0A401LSQ0_9BACE</name>
<feature type="region of interest" description="Disordered" evidence="1">
    <location>
        <begin position="21"/>
        <end position="43"/>
    </location>
</feature>
<dbReference type="Proteomes" id="UP000288079">
    <property type="component" value="Unassembled WGS sequence"/>
</dbReference>
<evidence type="ECO:0000256" key="2">
    <source>
        <dbReference type="SAM" id="SignalP"/>
    </source>
</evidence>
<evidence type="ECO:0000313" key="4">
    <source>
        <dbReference type="Proteomes" id="UP000288079"/>
    </source>
</evidence>
<keyword evidence="4" id="KW-1185">Reference proteome</keyword>
<feature type="chain" id="PRO_5019111720" description="Lipoprotein" evidence="2">
    <location>
        <begin position="21"/>
        <end position="416"/>
    </location>
</feature>
<dbReference type="OrthoDB" id="1049261at2"/>
<dbReference type="RefSeq" id="WP_125040757.1">
    <property type="nucleotide sequence ID" value="NZ_BHWB01000003.1"/>
</dbReference>
<dbReference type="PROSITE" id="PS51257">
    <property type="entry name" value="PROKAR_LIPOPROTEIN"/>
    <property type="match status" value="1"/>
</dbReference>